<dbReference type="PANTHER" id="PTHR43649">
    <property type="entry name" value="ARABINOSE-BINDING PROTEIN-RELATED"/>
    <property type="match status" value="1"/>
</dbReference>
<evidence type="ECO:0000256" key="3">
    <source>
        <dbReference type="SAM" id="SignalP"/>
    </source>
</evidence>
<feature type="signal peptide" evidence="3">
    <location>
        <begin position="1"/>
        <end position="26"/>
    </location>
</feature>
<evidence type="ECO:0000313" key="4">
    <source>
        <dbReference type="EMBL" id="KPY49005.1"/>
    </source>
</evidence>
<sequence>MESTTMKMHKALFLSAGLSFALVSHAAETITIATVNNGDMIRMQRLSKIFEQQHPDVKLNWVVLEENVLRQRLTTDIATQGGQFDVLTIGTYETPLWGAKQWLEPITGLPPEYDLQDIFPAVRQGLSVKDTLYALPFYGESTITYYRTDLFKQAGLTMPEHPTWTQLGEFAAKLHQPDKGLYGMCLRGKAGWGENIALLSTMANAFGARWFDEQWKPELTSPEWTRAANFYVDTLKKYGPPGVTSNGFNETLALFNSGKCALWVDASVAGSFTTDKEQSRVVDSVGFAPAPTEVTDKGSSWLYAWSLAIPVTSTHKEAAKAFITWATSKEYIQLVTEKDGISNVPPGTRTSTYNEAYLKAAPFAKVTLQMMQHADPAHPSAKPVPYVGIQYVTIPEFQAIGTSVGKLFTAALTGQTTVEQTLAAAQMVTEREMKRAGYPK</sequence>
<dbReference type="PANTHER" id="PTHR43649:SF12">
    <property type="entry name" value="DIACETYLCHITOBIOSE BINDING PROTEIN DASA"/>
    <property type="match status" value="1"/>
</dbReference>
<dbReference type="InterPro" id="IPR006059">
    <property type="entry name" value="SBP"/>
</dbReference>
<reference evidence="4 5" key="1">
    <citation type="submission" date="2015-09" db="EMBL/GenBank/DDBJ databases">
        <title>Genome announcement of multiple Pseudomonas syringae strains.</title>
        <authorList>
            <person name="Thakur S."/>
            <person name="Wang P.W."/>
            <person name="Gong Y."/>
            <person name="Weir B.S."/>
            <person name="Guttman D.S."/>
        </authorList>
    </citation>
    <scope>NUCLEOTIDE SEQUENCE [LARGE SCALE GENOMIC DNA]</scope>
    <source>
        <strain evidence="4 5">ICMP3882</strain>
    </source>
</reference>
<evidence type="ECO:0000256" key="1">
    <source>
        <dbReference type="ARBA" id="ARBA00004418"/>
    </source>
</evidence>
<keyword evidence="3" id="KW-0732">Signal</keyword>
<dbReference type="Gene3D" id="3.40.190.10">
    <property type="entry name" value="Periplasmic binding protein-like II"/>
    <property type="match status" value="2"/>
</dbReference>
<dbReference type="PATRIC" id="fig|55398.3.peg.1225"/>
<comment type="similarity">
    <text evidence="2">Belongs to the bacterial solute-binding protein 1 family.</text>
</comment>
<comment type="subcellular location">
    <subcellularLocation>
        <location evidence="1">Periplasm</location>
    </subcellularLocation>
</comment>
<evidence type="ECO:0000313" key="5">
    <source>
        <dbReference type="Proteomes" id="UP000050554"/>
    </source>
</evidence>
<dbReference type="InterPro" id="IPR050490">
    <property type="entry name" value="Bact_solute-bd_prot1"/>
</dbReference>
<feature type="chain" id="PRO_5006172699" evidence="3">
    <location>
        <begin position="27"/>
        <end position="440"/>
    </location>
</feature>
<dbReference type="CDD" id="cd13585">
    <property type="entry name" value="PBP2_TMBP_like"/>
    <property type="match status" value="1"/>
</dbReference>
<proteinExistence type="inferred from homology"/>
<protein>
    <submittedName>
        <fullName evidence="4">MtlE</fullName>
    </submittedName>
</protein>
<dbReference type="AlphaFoldDB" id="A0A0P9YT33"/>
<dbReference type="Pfam" id="PF01547">
    <property type="entry name" value="SBP_bac_1"/>
    <property type="match status" value="1"/>
</dbReference>
<accession>A0A0P9YT33</accession>
<organism evidence="4 5">
    <name type="scientific">Pseudomonas syringae pv. ribicola</name>
    <dbReference type="NCBI Taxonomy" id="55398"/>
    <lineage>
        <taxon>Bacteria</taxon>
        <taxon>Pseudomonadati</taxon>
        <taxon>Pseudomonadota</taxon>
        <taxon>Gammaproteobacteria</taxon>
        <taxon>Pseudomonadales</taxon>
        <taxon>Pseudomonadaceae</taxon>
        <taxon>Pseudomonas</taxon>
    </lineage>
</organism>
<dbReference type="EMBL" id="LJRF01000071">
    <property type="protein sequence ID" value="KPY49005.1"/>
    <property type="molecule type" value="Genomic_DNA"/>
</dbReference>
<comment type="caution">
    <text evidence="4">The sequence shown here is derived from an EMBL/GenBank/DDBJ whole genome shotgun (WGS) entry which is preliminary data.</text>
</comment>
<name>A0A0P9YT33_PSESI</name>
<dbReference type="Proteomes" id="UP000050554">
    <property type="component" value="Unassembled WGS sequence"/>
</dbReference>
<dbReference type="SUPFAM" id="SSF53850">
    <property type="entry name" value="Periplasmic binding protein-like II"/>
    <property type="match status" value="1"/>
</dbReference>
<dbReference type="GO" id="GO:0042597">
    <property type="term" value="C:periplasmic space"/>
    <property type="evidence" value="ECO:0007669"/>
    <property type="project" value="UniProtKB-SubCell"/>
</dbReference>
<evidence type="ECO:0000256" key="2">
    <source>
        <dbReference type="ARBA" id="ARBA00008520"/>
    </source>
</evidence>
<gene>
    <name evidence="4" type="ORF">ALO47_04576</name>
</gene>